<dbReference type="InterPro" id="IPR016181">
    <property type="entry name" value="Acyl_CoA_acyltransferase"/>
</dbReference>
<dbReference type="Gene3D" id="3.40.630.30">
    <property type="match status" value="1"/>
</dbReference>
<keyword evidence="5" id="KW-1185">Reference proteome</keyword>
<evidence type="ECO:0000256" key="1">
    <source>
        <dbReference type="ARBA" id="ARBA00022679"/>
    </source>
</evidence>
<dbReference type="PANTHER" id="PTHR43072">
    <property type="entry name" value="N-ACETYLTRANSFERASE"/>
    <property type="match status" value="1"/>
</dbReference>
<evidence type="ECO:0000259" key="3">
    <source>
        <dbReference type="PROSITE" id="PS51186"/>
    </source>
</evidence>
<keyword evidence="2 4" id="KW-0012">Acyltransferase</keyword>
<keyword evidence="1 4" id="KW-0808">Transferase</keyword>
<dbReference type="RefSeq" id="WP_269424999.1">
    <property type="nucleotide sequence ID" value="NZ_JAPWGY010000011.1"/>
</dbReference>
<dbReference type="NCBIfam" id="NF002959">
    <property type="entry name" value="PRK03624.1"/>
    <property type="match status" value="1"/>
</dbReference>
<dbReference type="PANTHER" id="PTHR43072:SF51">
    <property type="entry name" value="ABC SUPERFAMILY TRANSPORT PROTEIN"/>
    <property type="match status" value="1"/>
</dbReference>
<evidence type="ECO:0000313" key="5">
    <source>
        <dbReference type="Proteomes" id="UP001069802"/>
    </source>
</evidence>
<comment type="caution">
    <text evidence="4">The sequence shown here is derived from an EMBL/GenBank/DDBJ whole genome shotgun (WGS) entry which is preliminary data.</text>
</comment>
<name>A0ABT4LP48_9PROT</name>
<evidence type="ECO:0000256" key="2">
    <source>
        <dbReference type="ARBA" id="ARBA00023315"/>
    </source>
</evidence>
<proteinExistence type="predicted"/>
<dbReference type="GO" id="GO:0016746">
    <property type="term" value="F:acyltransferase activity"/>
    <property type="evidence" value="ECO:0007669"/>
    <property type="project" value="UniProtKB-KW"/>
</dbReference>
<dbReference type="EC" id="2.3.1.-" evidence="4"/>
<protein>
    <submittedName>
        <fullName evidence="4">GNAT family acetyltransferase</fullName>
        <ecNumber evidence="4">2.3.1.-</ecNumber>
    </submittedName>
</protein>
<feature type="domain" description="N-acetyltransferase" evidence="3">
    <location>
        <begin position="1"/>
        <end position="138"/>
    </location>
</feature>
<dbReference type="InterPro" id="IPR000182">
    <property type="entry name" value="GNAT_dom"/>
</dbReference>
<dbReference type="Proteomes" id="UP001069802">
    <property type="component" value="Unassembled WGS sequence"/>
</dbReference>
<evidence type="ECO:0000313" key="4">
    <source>
        <dbReference type="EMBL" id="MCZ4282857.1"/>
    </source>
</evidence>
<sequence>MKIRTYQDRDAEGVIALWRADEPNPSSWNEPESVLLRKQAFQPDLLFVAEENDQIIGTTMAGYDGHRGWIYAVVVAPSHRRKGIASSLVAEAERTLHKIGCLKVNLQVRKGNDAAIELYESLGYGIEARVSMGKTLGS</sequence>
<gene>
    <name evidence="4" type="ORF">O4H49_18880</name>
</gene>
<dbReference type="SUPFAM" id="SSF55729">
    <property type="entry name" value="Acyl-CoA N-acyltransferases (Nat)"/>
    <property type="match status" value="1"/>
</dbReference>
<dbReference type="PROSITE" id="PS51186">
    <property type="entry name" value="GNAT"/>
    <property type="match status" value="1"/>
</dbReference>
<reference evidence="4" key="1">
    <citation type="submission" date="2022-12" db="EMBL/GenBank/DDBJ databases">
        <title>Bacterial isolates from different developmental stages of Nematostella vectensis.</title>
        <authorList>
            <person name="Fraune S."/>
        </authorList>
    </citation>
    <scope>NUCLEOTIDE SEQUENCE</scope>
    <source>
        <strain evidence="4">G21630-S1</strain>
    </source>
</reference>
<accession>A0ABT4LP48</accession>
<organism evidence="4 5">
    <name type="scientific">Kiloniella laminariae</name>
    <dbReference type="NCBI Taxonomy" id="454162"/>
    <lineage>
        <taxon>Bacteria</taxon>
        <taxon>Pseudomonadati</taxon>
        <taxon>Pseudomonadota</taxon>
        <taxon>Alphaproteobacteria</taxon>
        <taxon>Rhodospirillales</taxon>
        <taxon>Kiloniellaceae</taxon>
        <taxon>Kiloniella</taxon>
    </lineage>
</organism>
<dbReference type="Pfam" id="PF00583">
    <property type="entry name" value="Acetyltransf_1"/>
    <property type="match status" value="1"/>
</dbReference>
<dbReference type="EMBL" id="JAPWGY010000011">
    <property type="protein sequence ID" value="MCZ4282857.1"/>
    <property type="molecule type" value="Genomic_DNA"/>
</dbReference>
<dbReference type="CDD" id="cd04301">
    <property type="entry name" value="NAT_SF"/>
    <property type="match status" value="1"/>
</dbReference>